<name>V4U1Z9_CITCL</name>
<evidence type="ECO:0000256" key="1">
    <source>
        <dbReference type="SAM" id="MobiDB-lite"/>
    </source>
</evidence>
<evidence type="ECO:0000313" key="3">
    <source>
        <dbReference type="EMBL" id="ESR56146.1"/>
    </source>
</evidence>
<dbReference type="Gramene" id="ESR56146">
    <property type="protein sequence ID" value="ESR56146"/>
    <property type="gene ID" value="CICLE_v10019756mg"/>
</dbReference>
<keyword evidence="2" id="KW-0472">Membrane</keyword>
<feature type="transmembrane region" description="Helical" evidence="2">
    <location>
        <begin position="467"/>
        <end position="485"/>
    </location>
</feature>
<dbReference type="KEGG" id="cic:CICLE_v10019756mg"/>
<reference evidence="3 4" key="1">
    <citation type="submission" date="2013-10" db="EMBL/GenBank/DDBJ databases">
        <authorList>
            <consortium name="International Citrus Genome Consortium"/>
            <person name="Jenkins J."/>
            <person name="Schmutz J."/>
            <person name="Prochnik S."/>
            <person name="Rokhsar D."/>
            <person name="Gmitter F."/>
            <person name="Ollitrault P."/>
            <person name="Machado M."/>
            <person name="Talon M."/>
            <person name="Wincker P."/>
            <person name="Jaillon O."/>
            <person name="Morgante M."/>
        </authorList>
    </citation>
    <scope>NUCLEOTIDE SEQUENCE</scope>
    <source>
        <strain evidence="4">cv. Clemenules</strain>
    </source>
</reference>
<feature type="transmembrane region" description="Helical" evidence="2">
    <location>
        <begin position="491"/>
        <end position="509"/>
    </location>
</feature>
<feature type="transmembrane region" description="Helical" evidence="2">
    <location>
        <begin position="434"/>
        <end position="455"/>
    </location>
</feature>
<dbReference type="Proteomes" id="UP000030687">
    <property type="component" value="Unassembled WGS sequence"/>
</dbReference>
<evidence type="ECO:0000256" key="2">
    <source>
        <dbReference type="SAM" id="Phobius"/>
    </source>
</evidence>
<evidence type="ECO:0000313" key="4">
    <source>
        <dbReference type="Proteomes" id="UP000030687"/>
    </source>
</evidence>
<organism evidence="3 4">
    <name type="scientific">Citrus clementina</name>
    <name type="common">Clementine</name>
    <name type="synonym">Citrus deliciosa x Citrus sinensis</name>
    <dbReference type="NCBI Taxonomy" id="85681"/>
    <lineage>
        <taxon>Eukaryota</taxon>
        <taxon>Viridiplantae</taxon>
        <taxon>Streptophyta</taxon>
        <taxon>Embryophyta</taxon>
        <taxon>Tracheophyta</taxon>
        <taxon>Spermatophyta</taxon>
        <taxon>Magnoliopsida</taxon>
        <taxon>eudicotyledons</taxon>
        <taxon>Gunneridae</taxon>
        <taxon>Pentapetalae</taxon>
        <taxon>rosids</taxon>
        <taxon>malvids</taxon>
        <taxon>Sapindales</taxon>
        <taxon>Rutaceae</taxon>
        <taxon>Aurantioideae</taxon>
        <taxon>Citrus</taxon>
    </lineage>
</organism>
<keyword evidence="2" id="KW-1133">Transmembrane helix</keyword>
<dbReference type="EMBL" id="KI536661">
    <property type="protein sequence ID" value="ESR56146.1"/>
    <property type="molecule type" value="Genomic_DNA"/>
</dbReference>
<accession>V4U1Z9</accession>
<feature type="compositionally biased region" description="Basic and acidic residues" evidence="1">
    <location>
        <begin position="1"/>
        <end position="17"/>
    </location>
</feature>
<gene>
    <name evidence="3" type="ORF">CICLE_v10019756mg</name>
</gene>
<dbReference type="InParanoid" id="V4U1Z9"/>
<dbReference type="AlphaFoldDB" id="V4U1Z9"/>
<sequence>MNKTSLDGDRRLPTSEYRRRRGSTTGIGAAKRGDKYFLSNSFSFILFVCPERFCQTHHMALSEFEMALSDQLATALEDISREEVGSWLFRYSSLATTRIIGATTDYAEDDGNPNCTEKDEIRKGSISDLKRKVVRIGFLSWSKLIDSRTRAEKLHTDLVNLKNSRNGSSHKANCKESSFENLPVLSTMDRETVSDSCHAQDEKIRMAYINPIPEFQFQDPADPRLELLFLQVEIPSLSLGQTHVSRVWYDWKRPSLSEMNLPTEPRVNLCTERLELELGKLLAVERKNSRKWPDTLPQVDKLLVHVNGWPDLKPYNMFGTTAFRSQPHWGDNGGEKHILQVDDLSHDYSVISPNSVRLAPPSHSNASSEDGDGDKQPPPNRSPPYGVASSRPEGQLCFPSLAKICLFLGAEVCVAAPLIRYNTGTSLSEDARTLLFAAKLLGFVGFLLCFGACIVQRSRRASRLMTAMGCAATVCGFLSISGTLFPEKLMLWLIGALCVLPISAIPFSFKRSV</sequence>
<keyword evidence="4" id="KW-1185">Reference proteome</keyword>
<keyword evidence="2" id="KW-0812">Transmembrane</keyword>
<feature type="region of interest" description="Disordered" evidence="1">
    <location>
        <begin position="1"/>
        <end position="26"/>
    </location>
</feature>
<feature type="region of interest" description="Disordered" evidence="1">
    <location>
        <begin position="354"/>
        <end position="388"/>
    </location>
</feature>
<protein>
    <submittedName>
        <fullName evidence="3">Uncharacterized protein</fullName>
    </submittedName>
</protein>
<proteinExistence type="predicted"/>